<dbReference type="Gene3D" id="3.40.50.150">
    <property type="entry name" value="Vaccinia Virus protein VP39"/>
    <property type="match status" value="1"/>
</dbReference>
<evidence type="ECO:0000256" key="5">
    <source>
        <dbReference type="ARBA" id="ARBA00022694"/>
    </source>
</evidence>
<feature type="region of interest" description="Disordered" evidence="10">
    <location>
        <begin position="554"/>
        <end position="589"/>
    </location>
</feature>
<protein>
    <recommendedName>
        <fullName evidence="7 9">tRNA (guanine(26)-N(2))-dimethyltransferase</fullName>
        <ecNumber evidence="7 9">2.1.1.216</ecNumber>
    </recommendedName>
</protein>
<evidence type="ECO:0000256" key="4">
    <source>
        <dbReference type="ARBA" id="ARBA00022691"/>
    </source>
</evidence>
<dbReference type="InterPro" id="IPR002905">
    <property type="entry name" value="Trm1"/>
</dbReference>
<accession>A0A4S2N6F7</accession>
<evidence type="ECO:0000256" key="10">
    <source>
        <dbReference type="SAM" id="MobiDB-lite"/>
    </source>
</evidence>
<dbReference type="Pfam" id="PF02005">
    <property type="entry name" value="TRM"/>
    <property type="match status" value="1"/>
</dbReference>
<gene>
    <name evidence="11" type="ORF">EX30DRAFT_300903</name>
</gene>
<comment type="catalytic activity">
    <reaction evidence="8 9">
        <text>guanosine(26) in tRNA + 2 S-adenosyl-L-methionine = N(2)-dimethylguanosine(26) in tRNA + 2 S-adenosyl-L-homocysteine + 2 H(+)</text>
        <dbReference type="Rhea" id="RHEA:43140"/>
        <dbReference type="Rhea" id="RHEA-COMP:10359"/>
        <dbReference type="Rhea" id="RHEA-COMP:10360"/>
        <dbReference type="ChEBI" id="CHEBI:15378"/>
        <dbReference type="ChEBI" id="CHEBI:57856"/>
        <dbReference type="ChEBI" id="CHEBI:59789"/>
        <dbReference type="ChEBI" id="CHEBI:74269"/>
        <dbReference type="ChEBI" id="CHEBI:74513"/>
        <dbReference type="EC" id="2.1.1.216"/>
    </reaction>
</comment>
<feature type="region of interest" description="Disordered" evidence="10">
    <location>
        <begin position="97"/>
        <end position="118"/>
    </location>
</feature>
<sequence>MSKRALDHDGDPLPKAPRPSEYARVTFEDGSYTAVREGLANILFPTASAPESSPPADESNIALPDDVFYNPIQQFNRDLSVLSIKLFSEILAEEKASKNASASKRRKNKPAAAASNTTPPQAKFTILDALSATGLRALRYALEIPRATAVTSNDLEPSAVAAIQRNIKYNAAHGKSIDMKKLPPQSAMSKISVTEGNARSHMYSQLAGPKYEVIDLDPYGSAAPFIDAAVQAVVDNGLLCVTCTDAGVWASTGYSEKCMSTYGGIPAKGEFKHEAGLRLILHCIASSAGRYGLVIEPLLSLSIDYYARVFVRVKKSPAQVKNLASTTMLVYNCDSGCGSWYDQRLGKAKEQTGKSGKTTFTKYSLAKAPTVGTQCPECGFAMHLAGPMWGGPLHSPDFVSRFLASLPEQSTEIYGTIPRIMGMLESAELETSLNSYPFFHVTDRLSKAMHCEAPPLAAVRGALVGMGYKVARSHCRPVSFKTDAPHEAVWDVMKKWVESIPKKGDGLKEGMAGYTIMKKREGKDLSHIKLDMELGKDEMKSAIAVKYQLNPTANWGPMGRARGKGIGAKDEQPVRKKSKTLEDAEVGVE</sequence>
<dbReference type="InterPro" id="IPR029063">
    <property type="entry name" value="SAM-dependent_MTases_sf"/>
</dbReference>
<dbReference type="Proteomes" id="UP000298138">
    <property type="component" value="Unassembled WGS sequence"/>
</dbReference>
<keyword evidence="1 9" id="KW-0820">tRNA-binding</keyword>
<dbReference type="NCBIfam" id="TIGR00308">
    <property type="entry name" value="TRM1"/>
    <property type="match status" value="1"/>
</dbReference>
<evidence type="ECO:0000256" key="8">
    <source>
        <dbReference type="ARBA" id="ARBA00051897"/>
    </source>
</evidence>
<dbReference type="GO" id="GO:0002940">
    <property type="term" value="P:tRNA N2-guanine methylation"/>
    <property type="evidence" value="ECO:0007669"/>
    <property type="project" value="TreeGrafter"/>
</dbReference>
<feature type="compositionally biased region" description="Basic and acidic residues" evidence="10">
    <location>
        <begin position="1"/>
        <end position="12"/>
    </location>
</feature>
<evidence type="ECO:0000256" key="1">
    <source>
        <dbReference type="ARBA" id="ARBA00022555"/>
    </source>
</evidence>
<dbReference type="InParanoid" id="A0A4S2N6F7"/>
<reference evidence="11 12" key="1">
    <citation type="submission" date="2019-04" db="EMBL/GenBank/DDBJ databases">
        <title>Comparative genomics and transcriptomics to analyze fruiting body development in filamentous ascomycetes.</title>
        <authorList>
            <consortium name="DOE Joint Genome Institute"/>
            <person name="Lutkenhaus R."/>
            <person name="Traeger S."/>
            <person name="Breuer J."/>
            <person name="Kuo A."/>
            <person name="Lipzen A."/>
            <person name="Pangilinan J."/>
            <person name="Dilworth D."/>
            <person name="Sandor L."/>
            <person name="Poggeler S."/>
            <person name="Barry K."/>
            <person name="Grigoriev I.V."/>
            <person name="Nowrousian M."/>
        </authorList>
    </citation>
    <scope>NUCLEOTIDE SEQUENCE [LARGE SCALE GENOMIC DNA]</scope>
    <source>
        <strain evidence="11 12">CBS 389.68</strain>
    </source>
</reference>
<feature type="compositionally biased region" description="Basic and acidic residues" evidence="10">
    <location>
        <begin position="567"/>
        <end position="582"/>
    </location>
</feature>
<dbReference type="InterPro" id="IPR042296">
    <property type="entry name" value="tRNA_met_Trm1_C"/>
</dbReference>
<dbReference type="PANTHER" id="PTHR10631">
    <property type="entry name" value="N 2 ,N 2 -DIMETHYLGUANOSINE TRNA METHYLTRANSFERASE"/>
    <property type="match status" value="1"/>
</dbReference>
<dbReference type="SUPFAM" id="SSF53335">
    <property type="entry name" value="S-adenosyl-L-methionine-dependent methyltransferases"/>
    <property type="match status" value="1"/>
</dbReference>
<name>A0A4S2N6F7_9PEZI</name>
<evidence type="ECO:0000256" key="7">
    <source>
        <dbReference type="ARBA" id="ARBA00039099"/>
    </source>
</evidence>
<dbReference type="FunFam" id="3.30.56.70:FF:000001">
    <property type="entry name" value="tRNA (guanine(26)-N(2))-dimethyltransferase"/>
    <property type="match status" value="1"/>
</dbReference>
<proteinExistence type="inferred from homology"/>
<evidence type="ECO:0000256" key="6">
    <source>
        <dbReference type="ARBA" id="ARBA00022884"/>
    </source>
</evidence>
<dbReference type="FunFam" id="3.40.50.150:FF:000051">
    <property type="entry name" value="tRNA (guanine(26)-N(2))-dimethyltransferase"/>
    <property type="match status" value="1"/>
</dbReference>
<keyword evidence="6 9" id="KW-0694">RNA-binding</keyword>
<keyword evidence="3 9" id="KW-0808">Transferase</keyword>
<dbReference type="EMBL" id="ML220112">
    <property type="protein sequence ID" value="TGZ84908.1"/>
    <property type="molecule type" value="Genomic_DNA"/>
</dbReference>
<dbReference type="GO" id="GO:0000049">
    <property type="term" value="F:tRNA binding"/>
    <property type="evidence" value="ECO:0007669"/>
    <property type="project" value="UniProtKB-UniRule"/>
</dbReference>
<dbReference type="AlphaFoldDB" id="A0A4S2N6F7"/>
<dbReference type="Gene3D" id="3.30.56.70">
    <property type="entry name" value="N2,N2-dimethylguanosine tRNA methyltransferase, C-terminal domain"/>
    <property type="match status" value="1"/>
</dbReference>
<keyword evidence="4 9" id="KW-0949">S-adenosyl-L-methionine</keyword>
<evidence type="ECO:0000313" key="12">
    <source>
        <dbReference type="Proteomes" id="UP000298138"/>
    </source>
</evidence>
<dbReference type="STRING" id="341454.A0A4S2N6F7"/>
<organism evidence="11 12">
    <name type="scientific">Ascodesmis nigricans</name>
    <dbReference type="NCBI Taxonomy" id="341454"/>
    <lineage>
        <taxon>Eukaryota</taxon>
        <taxon>Fungi</taxon>
        <taxon>Dikarya</taxon>
        <taxon>Ascomycota</taxon>
        <taxon>Pezizomycotina</taxon>
        <taxon>Pezizomycetes</taxon>
        <taxon>Pezizales</taxon>
        <taxon>Ascodesmidaceae</taxon>
        <taxon>Ascodesmis</taxon>
    </lineage>
</organism>
<feature type="region of interest" description="Disordered" evidence="10">
    <location>
        <begin position="1"/>
        <end position="22"/>
    </location>
</feature>
<dbReference type="PANTHER" id="PTHR10631:SF3">
    <property type="entry name" value="TRNA (GUANINE(26)-N(2))-DIMETHYLTRANSFERASE"/>
    <property type="match status" value="1"/>
</dbReference>
<keyword evidence="5 9" id="KW-0819">tRNA processing</keyword>
<comment type="similarity">
    <text evidence="9">Belongs to the class I-like SAM-binding methyltransferase superfamily. Trm1 family.</text>
</comment>
<evidence type="ECO:0000256" key="3">
    <source>
        <dbReference type="ARBA" id="ARBA00022679"/>
    </source>
</evidence>
<evidence type="ECO:0000256" key="9">
    <source>
        <dbReference type="PROSITE-ProRule" id="PRU00958"/>
    </source>
</evidence>
<dbReference type="FunCoup" id="A0A4S2N6F7">
    <property type="interactions" value="1186"/>
</dbReference>
<evidence type="ECO:0000256" key="2">
    <source>
        <dbReference type="ARBA" id="ARBA00022603"/>
    </source>
</evidence>
<evidence type="ECO:0000313" key="11">
    <source>
        <dbReference type="EMBL" id="TGZ84908.1"/>
    </source>
</evidence>
<keyword evidence="2 9" id="KW-0489">Methyltransferase</keyword>
<dbReference type="EC" id="2.1.1.216" evidence="7 9"/>
<dbReference type="OrthoDB" id="6349953at2759"/>
<dbReference type="GO" id="GO:0160104">
    <property type="term" value="F:tRNA (guanine(26)-N2)-dimethyltransferase activity"/>
    <property type="evidence" value="ECO:0007669"/>
    <property type="project" value="UniProtKB-UniRule"/>
</dbReference>
<dbReference type="PROSITE" id="PS51626">
    <property type="entry name" value="SAM_MT_TRM1"/>
    <property type="match status" value="1"/>
</dbReference>
<keyword evidence="12" id="KW-1185">Reference proteome</keyword>
<dbReference type="GO" id="GO:0005634">
    <property type="term" value="C:nucleus"/>
    <property type="evidence" value="ECO:0007669"/>
    <property type="project" value="TreeGrafter"/>
</dbReference>